<gene>
    <name evidence="5" type="ORF">Q760_07605</name>
</gene>
<dbReference type="AlphaFoldDB" id="A0A0A0B323"/>
<dbReference type="InterPro" id="IPR052158">
    <property type="entry name" value="INH-QAR"/>
</dbReference>
<evidence type="ECO:0000259" key="4">
    <source>
        <dbReference type="PROSITE" id="PS01124"/>
    </source>
</evidence>
<accession>A0A0A0B323</accession>
<dbReference type="Pfam" id="PF01965">
    <property type="entry name" value="DJ-1_PfpI"/>
    <property type="match status" value="1"/>
</dbReference>
<name>A0A0A0B323_9CELL</name>
<keyword evidence="1" id="KW-0805">Transcription regulation</keyword>
<dbReference type="EMBL" id="AXNT01000191">
    <property type="protein sequence ID" value="KGM00572.1"/>
    <property type="molecule type" value="Genomic_DNA"/>
</dbReference>
<organism evidence="5 6">
    <name type="scientific">Cellulomonas cellasea DSM 20118</name>
    <dbReference type="NCBI Taxonomy" id="1408250"/>
    <lineage>
        <taxon>Bacteria</taxon>
        <taxon>Bacillati</taxon>
        <taxon>Actinomycetota</taxon>
        <taxon>Actinomycetes</taxon>
        <taxon>Micrococcales</taxon>
        <taxon>Cellulomonadaceae</taxon>
        <taxon>Cellulomonas</taxon>
    </lineage>
</organism>
<dbReference type="InterPro" id="IPR029062">
    <property type="entry name" value="Class_I_gatase-like"/>
</dbReference>
<dbReference type="Pfam" id="PF12833">
    <property type="entry name" value="HTH_18"/>
    <property type="match status" value="1"/>
</dbReference>
<evidence type="ECO:0000313" key="5">
    <source>
        <dbReference type="EMBL" id="KGM00572.1"/>
    </source>
</evidence>
<dbReference type="RefSeq" id="WP_034635100.1">
    <property type="nucleotide sequence ID" value="NZ_AXNT01000191.1"/>
</dbReference>
<reference evidence="5 6" key="1">
    <citation type="submission" date="2013-10" db="EMBL/GenBank/DDBJ databases">
        <authorList>
            <person name="Wang G."/>
            <person name="Zhuang W."/>
        </authorList>
    </citation>
    <scope>NUCLEOTIDE SEQUENCE [LARGE SCALE GENOMIC DNA]</scope>
    <source>
        <strain evidence="5 6">DSM 20118</strain>
    </source>
</reference>
<comment type="caution">
    <text evidence="5">The sequence shown here is derived from an EMBL/GenBank/DDBJ whole genome shotgun (WGS) entry which is preliminary data.</text>
</comment>
<dbReference type="PANTHER" id="PTHR43130:SF3">
    <property type="entry name" value="HTH-TYPE TRANSCRIPTIONAL REGULATOR RV1931C"/>
    <property type="match status" value="1"/>
</dbReference>
<dbReference type="InterPro" id="IPR002818">
    <property type="entry name" value="DJ-1/PfpI"/>
</dbReference>
<dbReference type="Gene3D" id="1.10.10.60">
    <property type="entry name" value="Homeodomain-like"/>
    <property type="match status" value="1"/>
</dbReference>
<evidence type="ECO:0000256" key="2">
    <source>
        <dbReference type="ARBA" id="ARBA00023125"/>
    </source>
</evidence>
<evidence type="ECO:0000256" key="1">
    <source>
        <dbReference type="ARBA" id="ARBA00023015"/>
    </source>
</evidence>
<dbReference type="SUPFAM" id="SSF52317">
    <property type="entry name" value="Class I glutamine amidotransferase-like"/>
    <property type="match status" value="1"/>
</dbReference>
<keyword evidence="6" id="KW-1185">Reference proteome</keyword>
<keyword evidence="2" id="KW-0238">DNA-binding</keyword>
<dbReference type="Gene3D" id="3.40.50.880">
    <property type="match status" value="1"/>
</dbReference>
<dbReference type="GO" id="GO:0003700">
    <property type="term" value="F:DNA-binding transcription factor activity"/>
    <property type="evidence" value="ECO:0007669"/>
    <property type="project" value="InterPro"/>
</dbReference>
<dbReference type="PROSITE" id="PS01124">
    <property type="entry name" value="HTH_ARAC_FAMILY_2"/>
    <property type="match status" value="1"/>
</dbReference>
<dbReference type="PROSITE" id="PS00041">
    <property type="entry name" value="HTH_ARAC_FAMILY_1"/>
    <property type="match status" value="1"/>
</dbReference>
<sequence>MLRSVTAIVLPGVAPFELGVVCEVFGIDRRDTGGPVFDFTICGVEPGLVPTKLGLGIMVERGLDATEGVDLVVLPAYGSPAALPPAVGEALRAAHARGAWVLSVCSGAFGLAEAGLLDGRRCTTHWMYTDQLAREYPLAQVDPAVLYVEDDGIITSAGTAAGIDACLHLVRRELGTAPAAAIARRMVVPPHRDGGQAQYVDTPLPCDADTLAPLLAWMVEHLDAELAVPELAARALMSERTFARRFRAETGTTPAAWVTRQRLSRAQEMLERTDASIEEIARRCGFGSASVLRHHFARALDTSPQAYRRTFANPAPRAAADEVRV</sequence>
<dbReference type="SMART" id="SM00342">
    <property type="entry name" value="HTH_ARAC"/>
    <property type="match status" value="1"/>
</dbReference>
<dbReference type="SUPFAM" id="SSF46689">
    <property type="entry name" value="Homeodomain-like"/>
    <property type="match status" value="2"/>
</dbReference>
<dbReference type="PANTHER" id="PTHR43130">
    <property type="entry name" value="ARAC-FAMILY TRANSCRIPTIONAL REGULATOR"/>
    <property type="match status" value="1"/>
</dbReference>
<protein>
    <submittedName>
        <fullName evidence="5">AraC family transcriptional regulator</fullName>
    </submittedName>
</protein>
<dbReference type="STRING" id="1408250.Q760_07605"/>
<dbReference type="OrthoDB" id="3194870at2"/>
<dbReference type="Proteomes" id="UP000029833">
    <property type="component" value="Unassembled WGS sequence"/>
</dbReference>
<dbReference type="InterPro" id="IPR018060">
    <property type="entry name" value="HTH_AraC"/>
</dbReference>
<keyword evidence="3" id="KW-0804">Transcription</keyword>
<evidence type="ECO:0000313" key="6">
    <source>
        <dbReference type="Proteomes" id="UP000029833"/>
    </source>
</evidence>
<dbReference type="CDD" id="cd03137">
    <property type="entry name" value="GATase1_AraC_1"/>
    <property type="match status" value="1"/>
</dbReference>
<evidence type="ECO:0000256" key="3">
    <source>
        <dbReference type="ARBA" id="ARBA00023163"/>
    </source>
</evidence>
<dbReference type="InterPro" id="IPR009057">
    <property type="entry name" value="Homeodomain-like_sf"/>
</dbReference>
<proteinExistence type="predicted"/>
<dbReference type="GO" id="GO:0043565">
    <property type="term" value="F:sequence-specific DNA binding"/>
    <property type="evidence" value="ECO:0007669"/>
    <property type="project" value="InterPro"/>
</dbReference>
<feature type="domain" description="HTH araC/xylS-type" evidence="4">
    <location>
        <begin position="212"/>
        <end position="310"/>
    </location>
</feature>
<dbReference type="InterPro" id="IPR018062">
    <property type="entry name" value="HTH_AraC-typ_CS"/>
</dbReference>